<dbReference type="EMBL" id="ML122314">
    <property type="protein sequence ID" value="RPD53839.1"/>
    <property type="molecule type" value="Genomic_DNA"/>
</dbReference>
<gene>
    <name evidence="2" type="ORF">L227DRAFT_580994</name>
</gene>
<feature type="compositionally biased region" description="Low complexity" evidence="1">
    <location>
        <begin position="1146"/>
        <end position="1159"/>
    </location>
</feature>
<feature type="compositionally biased region" description="Polar residues" evidence="1">
    <location>
        <begin position="1266"/>
        <end position="1280"/>
    </location>
</feature>
<feature type="compositionally biased region" description="Basic and acidic residues" evidence="1">
    <location>
        <begin position="1"/>
        <end position="14"/>
    </location>
</feature>
<feature type="region of interest" description="Disordered" evidence="1">
    <location>
        <begin position="1"/>
        <end position="214"/>
    </location>
</feature>
<feature type="compositionally biased region" description="Basic and acidic residues" evidence="1">
    <location>
        <begin position="347"/>
        <end position="367"/>
    </location>
</feature>
<name>A0A5C2RSD8_9APHY</name>
<feature type="compositionally biased region" description="Basic and acidic residues" evidence="1">
    <location>
        <begin position="404"/>
        <end position="433"/>
    </location>
</feature>
<evidence type="ECO:0000313" key="3">
    <source>
        <dbReference type="Proteomes" id="UP000313359"/>
    </source>
</evidence>
<feature type="region of interest" description="Disordered" evidence="1">
    <location>
        <begin position="816"/>
        <end position="851"/>
    </location>
</feature>
<feature type="compositionally biased region" description="Polar residues" evidence="1">
    <location>
        <begin position="197"/>
        <end position="211"/>
    </location>
</feature>
<feature type="compositionally biased region" description="Low complexity" evidence="1">
    <location>
        <begin position="35"/>
        <end position="49"/>
    </location>
</feature>
<accession>A0A5C2RSD8</accession>
<feature type="compositionally biased region" description="Low complexity" evidence="1">
    <location>
        <begin position="839"/>
        <end position="850"/>
    </location>
</feature>
<dbReference type="OrthoDB" id="2554322at2759"/>
<feature type="compositionally biased region" description="Polar residues" evidence="1">
    <location>
        <begin position="1002"/>
        <end position="1020"/>
    </location>
</feature>
<feature type="region of interest" description="Disordered" evidence="1">
    <location>
        <begin position="1257"/>
        <end position="1329"/>
    </location>
</feature>
<feature type="region of interest" description="Disordered" evidence="1">
    <location>
        <begin position="243"/>
        <end position="763"/>
    </location>
</feature>
<feature type="compositionally biased region" description="Low complexity" evidence="1">
    <location>
        <begin position="485"/>
        <end position="497"/>
    </location>
</feature>
<feature type="compositionally biased region" description="Pro residues" evidence="1">
    <location>
        <begin position="931"/>
        <end position="942"/>
    </location>
</feature>
<feature type="compositionally biased region" description="Low complexity" evidence="1">
    <location>
        <begin position="893"/>
        <end position="902"/>
    </location>
</feature>
<feature type="compositionally biased region" description="Basic residues" evidence="1">
    <location>
        <begin position="135"/>
        <end position="144"/>
    </location>
</feature>
<feature type="compositionally biased region" description="Basic residues" evidence="1">
    <location>
        <begin position="253"/>
        <end position="263"/>
    </location>
</feature>
<feature type="compositionally biased region" description="Basic and acidic residues" evidence="1">
    <location>
        <begin position="275"/>
        <end position="296"/>
    </location>
</feature>
<feature type="compositionally biased region" description="Polar residues" evidence="1">
    <location>
        <begin position="368"/>
        <end position="378"/>
    </location>
</feature>
<feature type="compositionally biased region" description="Pro residues" evidence="1">
    <location>
        <begin position="648"/>
        <end position="662"/>
    </location>
</feature>
<proteinExistence type="predicted"/>
<evidence type="ECO:0000313" key="2">
    <source>
        <dbReference type="EMBL" id="RPD53839.1"/>
    </source>
</evidence>
<dbReference type="STRING" id="1328759.A0A5C2RSD8"/>
<feature type="region of interest" description="Disordered" evidence="1">
    <location>
        <begin position="882"/>
        <end position="950"/>
    </location>
</feature>
<evidence type="ECO:0000256" key="1">
    <source>
        <dbReference type="SAM" id="MobiDB-lite"/>
    </source>
</evidence>
<feature type="region of interest" description="Disordered" evidence="1">
    <location>
        <begin position="1002"/>
        <end position="1164"/>
    </location>
</feature>
<feature type="compositionally biased region" description="Basic and acidic residues" evidence="1">
    <location>
        <begin position="620"/>
        <end position="631"/>
    </location>
</feature>
<feature type="compositionally biased region" description="Polar residues" evidence="1">
    <location>
        <begin position="1097"/>
        <end position="1107"/>
    </location>
</feature>
<dbReference type="Proteomes" id="UP000313359">
    <property type="component" value="Unassembled WGS sequence"/>
</dbReference>
<sequence length="1376" mass="148696">MSVPEVIERGHDPSENWDEDFEFNGNPATSRSDNKPSPSSPRRSNPSTPHSKDRRSSLNNWAEPGPSTPLRQRLQQTENWDDDFQDTESPRPSARRGSFAQAQNGGARVNGGSSSPVENWDDEFEDGTTRNGSSPRKRTPRKRPSWPSSDEEDEFGFADREDDRTVTTRSRGVPFNLPTDIPPPVPPLPSPFPRSPTASVFSVPVSSTTGRDSVAGYSYSSTAHLALRPTVSGSSAAVAARLALLPPSPPIHRERRRLRKKSRPPPNFEEGIFELDDRAELAEQARPVTPEKKTRDVPATSLDDPPADVGNTSTTKTPLLSRIGSVGKKWSAGRKKRASTGPSEVALQERDEASRERQRHQDSDRSRPTSFAASSSPGHSGAKSWFFRGGGGGQGPGSPPSREAPLKHEKSVERLLHLMGVERGREREPESPRSVKSKSLHTRDGTGSSALPEDLEEAVDGNGLPASALLFGGGTPRRPTSMQVSISNGSSGSSWSNRPPVPRHVSYNDSHSRPRRPATPSSRASSKQRSASASVEDVHRAKKSSTATRETCDDHSSDAHSSQPPEKPPLEDQKGSRRFMGGIRRISLVGSKHKRTKSITAEDKEKEKRPKRPGTASSAHETDASHSHDQSTPRPPSRVVRSSHDIPLLPPIELQPPSPPRNKGPRNKPLVLDSANLATPTRSSVDRTLETSRSHPTLHSKSSTQTTTTSTETALATIPSPLPSPTRPRGSTSPVQTASLGRTAQPPKEREGPSSLRRNSLGDLKIPARISQAQVSLRRDLTMVRDFATSVEQLKQLQLTYTTLVVQVRALINDPQESQSRPVSPTFIHFPKPPSRSRANTNPTTKNAPTQSQLNTAFLSIEAKYRLSWECAELLIDLAGGGGNQPTSPPPSSQSAPVVPTTAVDSRKNRERAITLAGDEPKPVVASAPGPTSPPLASPPPSQWRASTGRHDLSQRQLLLLREMLNNPDPSATMSLEPNIPEEEINRNWRWGDAMNSTVTLPSEESESMNGTMVSPTKKQNTARRGMRHIREMLRRLKKNPGQIVVAQSTSSVSASTDSSLNLPRESRPQSVMSSRRRAKTSTGPESIASRHHPNSPYGTTPGLSHKSSPRRPSLASIFRLGQKSSSKTTNASVDDFSSNTTGLPSSGSGHASGTSTSLGDDEEDWDRIESTSDLDHAARALGFTSDGTATVRGKKGKSPYLFQSRTSDAETARRPPDASLSSLFAPSESPKKPASAIPPSILENYTRSIKLSDVREADTGDEGGPSQSHNSSGQSTRAPSRNKKRQSAPSPSPRRPPSRNRKNPTGSVRSAPPQPWGNPSPELSSGALPLPDLKLAMAPENIKPLLENAREVHARCTDCIAELEALLGSGASVAA</sequence>
<feature type="compositionally biased region" description="Polar residues" evidence="1">
    <location>
        <begin position="1123"/>
        <end position="1145"/>
    </location>
</feature>
<keyword evidence="3" id="KW-1185">Reference proteome</keyword>
<reference evidence="2" key="1">
    <citation type="journal article" date="2018" name="Genome Biol. Evol.">
        <title>Genomics and development of Lentinus tigrinus, a white-rot wood-decaying mushroom with dimorphic fruiting bodies.</title>
        <authorList>
            <person name="Wu B."/>
            <person name="Xu Z."/>
            <person name="Knudson A."/>
            <person name="Carlson A."/>
            <person name="Chen N."/>
            <person name="Kovaka S."/>
            <person name="LaButti K."/>
            <person name="Lipzen A."/>
            <person name="Pennachio C."/>
            <person name="Riley R."/>
            <person name="Schakwitz W."/>
            <person name="Umezawa K."/>
            <person name="Ohm R.A."/>
            <person name="Grigoriev I.V."/>
            <person name="Nagy L.G."/>
            <person name="Gibbons J."/>
            <person name="Hibbett D."/>
        </authorList>
    </citation>
    <scope>NUCLEOTIDE SEQUENCE [LARGE SCALE GENOMIC DNA]</scope>
    <source>
        <strain evidence="2">ALCF2SS1-6</strain>
    </source>
</reference>
<feature type="compositionally biased region" description="Basic and acidic residues" evidence="1">
    <location>
        <begin position="157"/>
        <end position="166"/>
    </location>
</feature>
<feature type="compositionally biased region" description="Basic and acidic residues" evidence="1">
    <location>
        <begin position="1208"/>
        <end position="1217"/>
    </location>
</feature>
<feature type="compositionally biased region" description="Low complexity" evidence="1">
    <location>
        <begin position="518"/>
        <end position="534"/>
    </location>
</feature>
<feature type="compositionally biased region" description="Polar residues" evidence="1">
    <location>
        <begin position="69"/>
        <end position="78"/>
    </location>
</feature>
<feature type="compositionally biased region" description="Low complexity" evidence="1">
    <location>
        <begin position="1226"/>
        <end position="1242"/>
    </location>
</feature>
<feature type="region of interest" description="Disordered" evidence="1">
    <location>
        <begin position="1188"/>
        <end position="1242"/>
    </location>
</feature>
<feature type="compositionally biased region" description="Low complexity" evidence="1">
    <location>
        <begin position="697"/>
        <end position="719"/>
    </location>
</feature>
<feature type="compositionally biased region" description="Pro residues" evidence="1">
    <location>
        <begin position="180"/>
        <end position="194"/>
    </location>
</feature>
<protein>
    <submittedName>
        <fullName evidence="2">Uncharacterized protein</fullName>
    </submittedName>
</protein>
<feature type="compositionally biased region" description="Low complexity" evidence="1">
    <location>
        <begin position="1045"/>
        <end position="1060"/>
    </location>
</feature>
<organism evidence="2 3">
    <name type="scientific">Lentinus tigrinus ALCF2SS1-6</name>
    <dbReference type="NCBI Taxonomy" id="1328759"/>
    <lineage>
        <taxon>Eukaryota</taxon>
        <taxon>Fungi</taxon>
        <taxon>Dikarya</taxon>
        <taxon>Basidiomycota</taxon>
        <taxon>Agaricomycotina</taxon>
        <taxon>Agaricomycetes</taxon>
        <taxon>Polyporales</taxon>
        <taxon>Polyporaceae</taxon>
        <taxon>Lentinus</taxon>
    </lineage>
</organism>
<feature type="compositionally biased region" description="Basic and acidic residues" evidence="1">
    <location>
        <begin position="684"/>
        <end position="693"/>
    </location>
</feature>